<evidence type="ECO:0000313" key="3">
    <source>
        <dbReference type="EMBL" id="HIU61738.1"/>
    </source>
</evidence>
<reference evidence="3" key="1">
    <citation type="submission" date="2020-10" db="EMBL/GenBank/DDBJ databases">
        <authorList>
            <person name="Gilroy R."/>
        </authorList>
    </citation>
    <scope>NUCLEOTIDE SEQUENCE</scope>
    <source>
        <strain evidence="3">CHK195-12923</strain>
    </source>
</reference>
<dbReference type="CDD" id="cd01288">
    <property type="entry name" value="FabZ"/>
    <property type="match status" value="1"/>
</dbReference>
<dbReference type="EMBL" id="DVNE01000036">
    <property type="protein sequence ID" value="HIU61738.1"/>
    <property type="molecule type" value="Genomic_DNA"/>
</dbReference>
<dbReference type="PANTHER" id="PTHR30272">
    <property type="entry name" value="3-HYDROXYACYL-[ACYL-CARRIER-PROTEIN] DEHYDRATASE"/>
    <property type="match status" value="1"/>
</dbReference>
<name>A0A9D1MJL2_9FIRM</name>
<dbReference type="PANTHER" id="PTHR30272:SF1">
    <property type="entry name" value="3-HYDROXYACYL-[ACYL-CARRIER-PROTEIN] DEHYDRATASE"/>
    <property type="match status" value="1"/>
</dbReference>
<dbReference type="AlphaFoldDB" id="A0A9D1MJL2"/>
<evidence type="ECO:0000313" key="4">
    <source>
        <dbReference type="Proteomes" id="UP000824110"/>
    </source>
</evidence>
<dbReference type="Gene3D" id="3.10.129.10">
    <property type="entry name" value="Hotdog Thioesterase"/>
    <property type="match status" value="1"/>
</dbReference>
<protein>
    <submittedName>
        <fullName evidence="3">Beta-hydroxyacyl-ACP dehydratase</fullName>
    </submittedName>
</protein>
<keyword evidence="2" id="KW-0456">Lyase</keyword>
<comment type="similarity">
    <text evidence="1">Belongs to the thioester dehydratase family. FabZ subfamily.</text>
</comment>
<proteinExistence type="inferred from homology"/>
<dbReference type="Pfam" id="PF07977">
    <property type="entry name" value="FabA"/>
    <property type="match status" value="1"/>
</dbReference>
<accession>A0A9D1MJL2</accession>
<evidence type="ECO:0000256" key="1">
    <source>
        <dbReference type="ARBA" id="ARBA00009174"/>
    </source>
</evidence>
<dbReference type="GO" id="GO:0016829">
    <property type="term" value="F:lyase activity"/>
    <property type="evidence" value="ECO:0007669"/>
    <property type="project" value="UniProtKB-KW"/>
</dbReference>
<evidence type="ECO:0000256" key="2">
    <source>
        <dbReference type="ARBA" id="ARBA00023239"/>
    </source>
</evidence>
<organism evidence="3 4">
    <name type="scientific">Candidatus Coproplasma excrementigallinarum</name>
    <dbReference type="NCBI Taxonomy" id="2840747"/>
    <lineage>
        <taxon>Bacteria</taxon>
        <taxon>Bacillati</taxon>
        <taxon>Bacillota</taxon>
        <taxon>Clostridia</taxon>
        <taxon>Eubacteriales</taxon>
        <taxon>Candidatus Coproplasma</taxon>
    </lineage>
</organism>
<reference evidence="3" key="2">
    <citation type="journal article" date="2021" name="PeerJ">
        <title>Extensive microbial diversity within the chicken gut microbiome revealed by metagenomics and culture.</title>
        <authorList>
            <person name="Gilroy R."/>
            <person name="Ravi A."/>
            <person name="Getino M."/>
            <person name="Pursley I."/>
            <person name="Horton D.L."/>
            <person name="Alikhan N.F."/>
            <person name="Baker D."/>
            <person name="Gharbi K."/>
            <person name="Hall N."/>
            <person name="Watson M."/>
            <person name="Adriaenssens E.M."/>
            <person name="Foster-Nyarko E."/>
            <person name="Jarju S."/>
            <person name="Secka A."/>
            <person name="Antonio M."/>
            <person name="Oren A."/>
            <person name="Chaudhuri R.R."/>
            <person name="La Ragione R."/>
            <person name="Hildebrand F."/>
            <person name="Pallen M.J."/>
        </authorList>
    </citation>
    <scope>NUCLEOTIDE SEQUENCE</scope>
    <source>
        <strain evidence="3">CHK195-12923</strain>
    </source>
</reference>
<dbReference type="SUPFAM" id="SSF54637">
    <property type="entry name" value="Thioesterase/thiol ester dehydrase-isomerase"/>
    <property type="match status" value="1"/>
</dbReference>
<comment type="caution">
    <text evidence="3">The sequence shown here is derived from an EMBL/GenBank/DDBJ whole genome shotgun (WGS) entry which is preliminary data.</text>
</comment>
<gene>
    <name evidence="3" type="ORF">IAB69_03725</name>
</gene>
<dbReference type="Proteomes" id="UP000824110">
    <property type="component" value="Unassembled WGS sequence"/>
</dbReference>
<dbReference type="InterPro" id="IPR013114">
    <property type="entry name" value="FabA_FabZ"/>
</dbReference>
<dbReference type="InterPro" id="IPR029069">
    <property type="entry name" value="HotDog_dom_sf"/>
</dbReference>
<sequence>MNREEIKNILPHREPMLLVDEAYTDEEGKSYGKYTVRGDEFFLQGHFPGTPVVPGVILCEMASQSACAMMADKLGEKLPLFAGMNNVRFKTPVRPGDTVEFTCELKRSIAACYVIKAEGFVDGKMCVSGEFTFFFVDKNKIS</sequence>